<dbReference type="InterPro" id="IPR023214">
    <property type="entry name" value="HAD_sf"/>
</dbReference>
<dbReference type="Proteomes" id="UP001410795">
    <property type="component" value="Unassembled WGS sequence"/>
</dbReference>
<accession>A0ABP7BWP2</accession>
<evidence type="ECO:0000256" key="3">
    <source>
        <dbReference type="ARBA" id="ARBA00022842"/>
    </source>
</evidence>
<dbReference type="PRINTS" id="PR00413">
    <property type="entry name" value="HADHALOGNASE"/>
</dbReference>
<dbReference type="GO" id="GO:0016787">
    <property type="term" value="F:hydrolase activity"/>
    <property type="evidence" value="ECO:0007669"/>
    <property type="project" value="UniProtKB-KW"/>
</dbReference>
<dbReference type="SFLD" id="SFLDG01135">
    <property type="entry name" value="C1.5.6:_HAD__Beta-PGM__Phospha"/>
    <property type="match status" value="1"/>
</dbReference>
<gene>
    <name evidence="4" type="ORF">GCM10022202_35570</name>
</gene>
<name>A0ABP7BWP2_9MICO</name>
<protein>
    <submittedName>
        <fullName evidence="4">HAD family hydrolase</fullName>
    </submittedName>
</protein>
<reference evidence="5" key="1">
    <citation type="journal article" date="2019" name="Int. J. Syst. Evol. Microbiol.">
        <title>The Global Catalogue of Microorganisms (GCM) 10K type strain sequencing project: providing services to taxonomists for standard genome sequencing and annotation.</title>
        <authorList>
            <consortium name="The Broad Institute Genomics Platform"/>
            <consortium name="The Broad Institute Genome Sequencing Center for Infectious Disease"/>
            <person name="Wu L."/>
            <person name="Ma J."/>
        </authorList>
    </citation>
    <scope>NUCLEOTIDE SEQUENCE [LARGE SCALE GENOMIC DNA]</scope>
    <source>
        <strain evidence="5">JCM 16546</strain>
    </source>
</reference>
<dbReference type="SUPFAM" id="SSF56784">
    <property type="entry name" value="HAD-like"/>
    <property type="match status" value="1"/>
</dbReference>
<evidence type="ECO:0000256" key="2">
    <source>
        <dbReference type="ARBA" id="ARBA00022801"/>
    </source>
</evidence>
<sequence>MCFDLDGTLFDHHGSARVGATRFLESLGLAPTEALLSAWFDAEAAQFERWRSGEISFRDQRRQRLRTVLPSLGYRLPSSDDDVDSLFERYLRLYRSAWRAFPGSSALLHELRERGYRLGLLTNGAEEQQLDKLARTGLEHAFDVICISERIGFQKPDERAFLTLAKDLDVHVAECLFIGDSAEHDVRGARSAGMRSLLINHDSDEAVDIKTAVITCIEDSADAQ</sequence>
<dbReference type="SFLD" id="SFLDS00003">
    <property type="entry name" value="Haloacid_Dehalogenase"/>
    <property type="match status" value="1"/>
</dbReference>
<comment type="caution">
    <text evidence="4">The sequence shown here is derived from an EMBL/GenBank/DDBJ whole genome shotgun (WGS) entry which is preliminary data.</text>
</comment>
<dbReference type="Pfam" id="PF00702">
    <property type="entry name" value="Hydrolase"/>
    <property type="match status" value="1"/>
</dbReference>
<dbReference type="SFLD" id="SFLDG01129">
    <property type="entry name" value="C1.5:_HAD__Beta-PGM__Phosphata"/>
    <property type="match status" value="1"/>
</dbReference>
<dbReference type="EMBL" id="BAAAYV010000025">
    <property type="protein sequence ID" value="GAA3670306.1"/>
    <property type="molecule type" value="Genomic_DNA"/>
</dbReference>
<dbReference type="NCBIfam" id="TIGR01549">
    <property type="entry name" value="HAD-SF-IA-v1"/>
    <property type="match status" value="1"/>
</dbReference>
<evidence type="ECO:0000313" key="4">
    <source>
        <dbReference type="EMBL" id="GAA3670306.1"/>
    </source>
</evidence>
<dbReference type="RefSeq" id="WP_221857047.1">
    <property type="nucleotide sequence ID" value="NZ_BAAAYV010000025.1"/>
</dbReference>
<organism evidence="4 5">
    <name type="scientific">Microbacterium marinilacus</name>
    <dbReference type="NCBI Taxonomy" id="415209"/>
    <lineage>
        <taxon>Bacteria</taxon>
        <taxon>Bacillati</taxon>
        <taxon>Actinomycetota</taxon>
        <taxon>Actinomycetes</taxon>
        <taxon>Micrococcales</taxon>
        <taxon>Microbacteriaceae</taxon>
        <taxon>Microbacterium</taxon>
    </lineage>
</organism>
<dbReference type="PANTHER" id="PTHR46470">
    <property type="entry name" value="N-ACYLNEURAMINATE-9-PHOSPHATASE"/>
    <property type="match status" value="1"/>
</dbReference>
<dbReference type="NCBIfam" id="TIGR01509">
    <property type="entry name" value="HAD-SF-IA-v3"/>
    <property type="match status" value="1"/>
</dbReference>
<dbReference type="InterPro" id="IPR036412">
    <property type="entry name" value="HAD-like_sf"/>
</dbReference>
<dbReference type="InterPro" id="IPR006439">
    <property type="entry name" value="HAD-SF_hydro_IA"/>
</dbReference>
<dbReference type="Gene3D" id="1.20.120.1600">
    <property type="match status" value="1"/>
</dbReference>
<keyword evidence="3" id="KW-0460">Magnesium</keyword>
<keyword evidence="2 4" id="KW-0378">Hydrolase</keyword>
<dbReference type="Gene3D" id="3.40.50.1000">
    <property type="entry name" value="HAD superfamily/HAD-like"/>
    <property type="match status" value="1"/>
</dbReference>
<keyword evidence="5" id="KW-1185">Reference proteome</keyword>
<dbReference type="InterPro" id="IPR051400">
    <property type="entry name" value="HAD-like_hydrolase"/>
</dbReference>
<dbReference type="PANTHER" id="PTHR46470:SF4">
    <property type="entry name" value="5-AMINO-6-(5-PHOSPHO-D-RIBITYLAMINO)URACIL PHOSPHATASE YIGB"/>
    <property type="match status" value="1"/>
</dbReference>
<proteinExistence type="predicted"/>
<evidence type="ECO:0000313" key="5">
    <source>
        <dbReference type="Proteomes" id="UP001410795"/>
    </source>
</evidence>
<comment type="cofactor">
    <cofactor evidence="1">
        <name>Mg(2+)</name>
        <dbReference type="ChEBI" id="CHEBI:18420"/>
    </cofactor>
</comment>
<evidence type="ECO:0000256" key="1">
    <source>
        <dbReference type="ARBA" id="ARBA00001946"/>
    </source>
</evidence>